<accession>A0ABD0LW53</accession>
<dbReference type="InterPro" id="IPR048349">
    <property type="entry name" value="CCDC22_N"/>
</dbReference>
<evidence type="ECO:0000256" key="1">
    <source>
        <dbReference type="ARBA" id="ARBA00006438"/>
    </source>
</evidence>
<proteinExistence type="inferred from homology"/>
<dbReference type="PANTHER" id="PTHR15668">
    <property type="entry name" value="JM1 PROTEIN"/>
    <property type="match status" value="1"/>
</dbReference>
<feature type="region of interest" description="Disordered" evidence="3">
    <location>
        <begin position="256"/>
        <end position="279"/>
    </location>
</feature>
<comment type="caution">
    <text evidence="6">The sequence shown here is derived from an EMBL/GenBank/DDBJ whole genome shotgun (WGS) entry which is preliminary data.</text>
</comment>
<dbReference type="Proteomes" id="UP001519460">
    <property type="component" value="Unassembled WGS sequence"/>
</dbReference>
<comment type="similarity">
    <text evidence="1">Belongs to the CCDC22 family.</text>
</comment>
<feature type="domain" description="CCDC22 N-terminal" evidence="5">
    <location>
        <begin position="1"/>
        <end position="108"/>
    </location>
</feature>
<evidence type="ECO:0000313" key="7">
    <source>
        <dbReference type="Proteomes" id="UP001519460"/>
    </source>
</evidence>
<feature type="coiled-coil region" evidence="2">
    <location>
        <begin position="609"/>
        <end position="636"/>
    </location>
</feature>
<feature type="compositionally biased region" description="Basic and acidic residues" evidence="3">
    <location>
        <begin position="338"/>
        <end position="350"/>
    </location>
</feature>
<evidence type="ECO:0000256" key="3">
    <source>
        <dbReference type="SAM" id="MobiDB-lite"/>
    </source>
</evidence>
<dbReference type="PANTHER" id="PTHR15668:SF4">
    <property type="entry name" value="COILED-COIL DOMAIN-CONTAINING PROTEIN 22"/>
    <property type="match status" value="1"/>
</dbReference>
<evidence type="ECO:0000256" key="2">
    <source>
        <dbReference type="SAM" id="Coils"/>
    </source>
</evidence>
<dbReference type="AlphaFoldDB" id="A0ABD0LW53"/>
<evidence type="ECO:0000313" key="6">
    <source>
        <dbReference type="EMBL" id="KAK7503834.1"/>
    </source>
</evidence>
<evidence type="ECO:0000259" key="5">
    <source>
        <dbReference type="Pfam" id="PF21674"/>
    </source>
</evidence>
<protein>
    <recommendedName>
        <fullName evidence="8">Coiled-coil domain-containing protein 22 homolog</fullName>
    </recommendedName>
</protein>
<dbReference type="Pfam" id="PF05667">
    <property type="entry name" value="CCDC22_CC"/>
    <property type="match status" value="1"/>
</dbReference>
<organism evidence="6 7">
    <name type="scientific">Batillaria attramentaria</name>
    <dbReference type="NCBI Taxonomy" id="370345"/>
    <lineage>
        <taxon>Eukaryota</taxon>
        <taxon>Metazoa</taxon>
        <taxon>Spiralia</taxon>
        <taxon>Lophotrochozoa</taxon>
        <taxon>Mollusca</taxon>
        <taxon>Gastropoda</taxon>
        <taxon>Caenogastropoda</taxon>
        <taxon>Sorbeoconcha</taxon>
        <taxon>Cerithioidea</taxon>
        <taxon>Batillariidae</taxon>
        <taxon>Batillaria</taxon>
    </lineage>
</organism>
<keyword evidence="7" id="KW-1185">Reference proteome</keyword>
<sequence length="640" mass="72973">MEEVDRIIIHSLRSIGCDIEEDIYSLKQFSTELIVAAAVGCIRFINNDADLPATLPPGMSARFRMGASLANYVQEMGYRGGDLGYQTFLYSNEAEIRKIFMFLVEKLPKESAQTADEPLGSSVLLHRTIATELGAELSLPWVPPCLKQHGVRVRSKAPGWHREGASCMRRFHACHLSLPHSVASLTVKLPKEQRQYYSDHLPYVTGQTKCHKDTTPSVMETTAAEVSEQQEWENEWNHSGLASRLSQKDYKARKRSKIQKMISDRLQQDAKQREGGESGDALRDLQQVMASVSQHTRSGVKTKGSRFAHTEKLLYGKDEEKTMAQIGAAVAPKDTEEETQRKREEEVAGLRDELSQLTTRLEQLDIDMRKMAASRQQMDEAVGTAAQQAKDKEEAFHVKKRTLDLLPDAQNNITKLQAVVDSSGQRLLNLAAQWEKHRAPLIEQFRTLRQLSSQRESEAQKQLEEMKAFRAKMKEVADEARHKEELQKQLMSEYERMTKDVNRSAYTRKIMEIVANIKKQKHEIDKILIDTKSIQKEINSLSGKLDRTFTVTDELIFRDAKKDEGVKKAYRFLAALHENCELLTKTVEETGVIMREIRDLEDQIETESHKKVLANLEKITEDYQQMKKENAGLMAKIKGK</sequence>
<keyword evidence="2" id="KW-0175">Coiled coil</keyword>
<name>A0ABD0LW53_9CAEN</name>
<dbReference type="EMBL" id="JACVVK020000018">
    <property type="protein sequence ID" value="KAK7503834.1"/>
    <property type="molecule type" value="Genomic_DNA"/>
</dbReference>
<dbReference type="InterPro" id="IPR008530">
    <property type="entry name" value="CCDC22"/>
</dbReference>
<dbReference type="InterPro" id="IPR048348">
    <property type="entry name" value="CCDC22_CC"/>
</dbReference>
<gene>
    <name evidence="6" type="ORF">BaRGS_00004957</name>
</gene>
<evidence type="ECO:0000259" key="4">
    <source>
        <dbReference type="Pfam" id="PF05667"/>
    </source>
</evidence>
<reference evidence="6 7" key="1">
    <citation type="journal article" date="2023" name="Sci. Data">
        <title>Genome assembly of the Korean intertidal mud-creeper Batillaria attramentaria.</title>
        <authorList>
            <person name="Patra A.K."/>
            <person name="Ho P.T."/>
            <person name="Jun S."/>
            <person name="Lee S.J."/>
            <person name="Kim Y."/>
            <person name="Won Y.J."/>
        </authorList>
    </citation>
    <scope>NUCLEOTIDE SEQUENCE [LARGE SCALE GENOMIC DNA]</scope>
    <source>
        <strain evidence="6">Wonlab-2016</strain>
    </source>
</reference>
<evidence type="ECO:0008006" key="8">
    <source>
        <dbReference type="Google" id="ProtNLM"/>
    </source>
</evidence>
<dbReference type="Pfam" id="PF21674">
    <property type="entry name" value="CCDC22_N"/>
    <property type="match status" value="1"/>
</dbReference>
<feature type="domain" description="CCDC22 coiled-coil" evidence="4">
    <location>
        <begin position="127"/>
        <end position="610"/>
    </location>
</feature>
<feature type="region of interest" description="Disordered" evidence="3">
    <location>
        <begin position="329"/>
        <end position="350"/>
    </location>
</feature>
<feature type="compositionally biased region" description="Basic and acidic residues" evidence="3">
    <location>
        <begin position="262"/>
        <end position="279"/>
    </location>
</feature>